<dbReference type="STRING" id="314271.RB2654_13690"/>
<dbReference type="Pfam" id="PF12804">
    <property type="entry name" value="NTP_transf_3"/>
    <property type="match status" value="1"/>
</dbReference>
<dbReference type="RefSeq" id="WP_008332539.1">
    <property type="nucleotide sequence ID" value="NZ_CH902578.1"/>
</dbReference>
<evidence type="ECO:0000256" key="3">
    <source>
        <dbReference type="ARBA" id="ARBA00022842"/>
    </source>
</evidence>
<dbReference type="CDD" id="cd06422">
    <property type="entry name" value="NTP_transferase_like_1"/>
    <property type="match status" value="1"/>
</dbReference>
<name>A3VGD7_9RHOB</name>
<dbReference type="EMBL" id="AAMT01000008">
    <property type="protein sequence ID" value="EAQ12342.1"/>
    <property type="molecule type" value="Genomic_DNA"/>
</dbReference>
<dbReference type="InterPro" id="IPR050065">
    <property type="entry name" value="GlmU-like"/>
</dbReference>
<dbReference type="eggNOG" id="COG1208">
    <property type="taxonomic scope" value="Bacteria"/>
</dbReference>
<gene>
    <name evidence="5" type="ORF">RB2654_13690</name>
</gene>
<reference evidence="5 6" key="1">
    <citation type="journal article" date="2010" name="J. Bacteriol.">
        <title>Genome sequences of Pelagibaca bermudensis HTCC2601T and Maritimibacter alkaliphilus HTCC2654T, the type strains of two marine Roseobacter genera.</title>
        <authorList>
            <person name="Thrash J.C."/>
            <person name="Cho J.C."/>
            <person name="Ferriera S."/>
            <person name="Johnson J."/>
            <person name="Vergin K.L."/>
            <person name="Giovannoni S.J."/>
        </authorList>
    </citation>
    <scope>NUCLEOTIDE SEQUENCE [LARGE SCALE GENOMIC DNA]</scope>
    <source>
        <strain evidence="5 6">HTCC2654</strain>
    </source>
</reference>
<dbReference type="OrthoDB" id="9788272at2"/>
<keyword evidence="3" id="KW-0460">Magnesium</keyword>
<dbReference type="Gene3D" id="3.90.550.10">
    <property type="entry name" value="Spore Coat Polysaccharide Biosynthesis Protein SpsA, Chain A"/>
    <property type="match status" value="1"/>
</dbReference>
<evidence type="ECO:0000256" key="1">
    <source>
        <dbReference type="ARBA" id="ARBA00022679"/>
    </source>
</evidence>
<dbReference type="InterPro" id="IPR029044">
    <property type="entry name" value="Nucleotide-diphossugar_trans"/>
</dbReference>
<dbReference type="GO" id="GO:0016779">
    <property type="term" value="F:nucleotidyltransferase activity"/>
    <property type="evidence" value="ECO:0007669"/>
    <property type="project" value="UniProtKB-KW"/>
</dbReference>
<dbReference type="HOGENOM" id="CLU_029499_2_1_5"/>
<evidence type="ECO:0000313" key="5">
    <source>
        <dbReference type="EMBL" id="EAQ12342.1"/>
    </source>
</evidence>
<dbReference type="SUPFAM" id="SSF53448">
    <property type="entry name" value="Nucleotide-diphospho-sugar transferases"/>
    <property type="match status" value="1"/>
</dbReference>
<keyword evidence="2" id="KW-0548">Nucleotidyltransferase</keyword>
<sequence>MRHHPDALMIFAAGFGTRMGPLTADRPKPMVEVAGKPLIDHARAIAEDAGIGRIVANLHYKPEPLIEHLNGTGILLSHERDTLLDTGGGLREALPLLGPGPVFTLNSDAVWTGANPLGELRSAWNPDRMDALLLLLDPNDARGHPGAGDFTLSDGQLNRGPGYVYSGAQIIKTESLHDVAETVFSLNLIWDRMIAAGRLSGIVHQGEWCDVGHPQGIAEAEALLDYERDV</sequence>
<protein>
    <submittedName>
        <fullName evidence="5">Nucleotidyltransferase family protein</fullName>
    </submittedName>
</protein>
<dbReference type="PANTHER" id="PTHR43584">
    <property type="entry name" value="NUCLEOTIDYL TRANSFERASE"/>
    <property type="match status" value="1"/>
</dbReference>
<dbReference type="PANTHER" id="PTHR43584:SF8">
    <property type="entry name" value="N-ACETYLMURAMATE ALPHA-1-PHOSPHATE URIDYLYLTRANSFERASE"/>
    <property type="match status" value="1"/>
</dbReference>
<keyword evidence="1 5" id="KW-0808">Transferase</keyword>
<evidence type="ECO:0000256" key="2">
    <source>
        <dbReference type="ARBA" id="ARBA00022695"/>
    </source>
</evidence>
<dbReference type="Proteomes" id="UP000002931">
    <property type="component" value="Unassembled WGS sequence"/>
</dbReference>
<proteinExistence type="predicted"/>
<feature type="domain" description="MobA-like NTP transferase" evidence="4">
    <location>
        <begin position="9"/>
        <end position="145"/>
    </location>
</feature>
<dbReference type="AlphaFoldDB" id="A3VGD7"/>
<evidence type="ECO:0000259" key="4">
    <source>
        <dbReference type="Pfam" id="PF12804"/>
    </source>
</evidence>
<evidence type="ECO:0000313" key="6">
    <source>
        <dbReference type="Proteomes" id="UP000002931"/>
    </source>
</evidence>
<comment type="caution">
    <text evidence="5">The sequence shown here is derived from an EMBL/GenBank/DDBJ whole genome shotgun (WGS) entry which is preliminary data.</text>
</comment>
<organism evidence="5 6">
    <name type="scientific">Maritimibacter alkaliphilus HTCC2654</name>
    <dbReference type="NCBI Taxonomy" id="314271"/>
    <lineage>
        <taxon>Bacteria</taxon>
        <taxon>Pseudomonadati</taxon>
        <taxon>Pseudomonadota</taxon>
        <taxon>Alphaproteobacteria</taxon>
        <taxon>Rhodobacterales</taxon>
        <taxon>Roseobacteraceae</taxon>
        <taxon>Maritimibacter</taxon>
    </lineage>
</organism>
<keyword evidence="6" id="KW-1185">Reference proteome</keyword>
<dbReference type="InterPro" id="IPR025877">
    <property type="entry name" value="MobA-like_NTP_Trfase"/>
</dbReference>
<accession>A3VGD7</accession>